<dbReference type="InterPro" id="IPR032466">
    <property type="entry name" value="Metal_Hydrolase"/>
</dbReference>
<comment type="function">
    <text evidence="7 8">Catalyzes the hydrolytic deamination of guanine, producing xanthine and ammonia.</text>
</comment>
<evidence type="ECO:0000256" key="8">
    <source>
        <dbReference type="RuleBase" id="RU366009"/>
    </source>
</evidence>
<name>A0A1Y2CPK5_9FUNG</name>
<keyword evidence="11" id="KW-1185">Reference proteome</keyword>
<dbReference type="Pfam" id="PF01979">
    <property type="entry name" value="Amidohydro_1"/>
    <property type="match status" value="1"/>
</dbReference>
<dbReference type="OrthoDB" id="194468at2759"/>
<comment type="catalytic activity">
    <reaction evidence="6 8">
        <text>guanine + H2O + H(+) = xanthine + NH4(+)</text>
        <dbReference type="Rhea" id="RHEA:14665"/>
        <dbReference type="ChEBI" id="CHEBI:15377"/>
        <dbReference type="ChEBI" id="CHEBI:15378"/>
        <dbReference type="ChEBI" id="CHEBI:16235"/>
        <dbReference type="ChEBI" id="CHEBI:17712"/>
        <dbReference type="ChEBI" id="CHEBI:28938"/>
        <dbReference type="EC" id="3.5.4.3"/>
    </reaction>
</comment>
<dbReference type="NCBIfam" id="TIGR02967">
    <property type="entry name" value="guan_deamin"/>
    <property type="match status" value="1"/>
</dbReference>
<dbReference type="Gene3D" id="3.20.20.140">
    <property type="entry name" value="Metal-dependent hydrolases"/>
    <property type="match status" value="1"/>
</dbReference>
<dbReference type="SUPFAM" id="SSF51338">
    <property type="entry name" value="Composite domain of metallo-dependent hydrolases"/>
    <property type="match status" value="1"/>
</dbReference>
<keyword evidence="4 8" id="KW-0378">Hydrolase</keyword>
<protein>
    <recommendedName>
        <fullName evidence="8">Guanine deaminase</fullName>
        <shortName evidence="8">Guanase</shortName>
        <ecNumber evidence="8">3.5.4.3</ecNumber>
    </recommendedName>
    <alternativeName>
        <fullName evidence="8">Guanine aminohydrolase</fullName>
    </alternativeName>
</protein>
<evidence type="ECO:0000256" key="2">
    <source>
        <dbReference type="ARBA" id="ARBA00006745"/>
    </source>
</evidence>
<evidence type="ECO:0000256" key="5">
    <source>
        <dbReference type="ARBA" id="ARBA00022833"/>
    </source>
</evidence>
<comment type="similarity">
    <text evidence="2 8">Belongs to the metallo-dependent hydrolases superfamily. ATZ/TRZ family.</text>
</comment>
<evidence type="ECO:0000256" key="4">
    <source>
        <dbReference type="ARBA" id="ARBA00022801"/>
    </source>
</evidence>
<dbReference type="PANTHER" id="PTHR11271:SF6">
    <property type="entry name" value="GUANINE DEAMINASE"/>
    <property type="match status" value="1"/>
</dbReference>
<dbReference type="GO" id="GO:0006147">
    <property type="term" value="P:guanine catabolic process"/>
    <property type="evidence" value="ECO:0007669"/>
    <property type="project" value="UniProtKB-UniRule"/>
</dbReference>
<dbReference type="EMBL" id="MCGO01000010">
    <property type="protein sequence ID" value="ORY48979.1"/>
    <property type="molecule type" value="Genomic_DNA"/>
</dbReference>
<dbReference type="AlphaFoldDB" id="A0A1Y2CPK5"/>
<dbReference type="EC" id="3.5.4.3" evidence="8"/>
<dbReference type="FunFam" id="3.20.20.140:FF:000022">
    <property type="entry name" value="Guanine deaminase"/>
    <property type="match status" value="1"/>
</dbReference>
<dbReference type="NCBIfam" id="NF006679">
    <property type="entry name" value="PRK09228.1"/>
    <property type="match status" value="1"/>
</dbReference>
<dbReference type="SUPFAM" id="SSF51556">
    <property type="entry name" value="Metallo-dependent hydrolases"/>
    <property type="match status" value="1"/>
</dbReference>
<dbReference type="InterPro" id="IPR011059">
    <property type="entry name" value="Metal-dep_hydrolase_composite"/>
</dbReference>
<gene>
    <name evidence="10" type="ORF">BCR33DRAFT_753177</name>
</gene>
<dbReference type="PANTHER" id="PTHR11271">
    <property type="entry name" value="GUANINE DEAMINASE"/>
    <property type="match status" value="1"/>
</dbReference>
<comment type="caution">
    <text evidence="10">The sequence shown here is derived from an EMBL/GenBank/DDBJ whole genome shotgun (WGS) entry which is preliminary data.</text>
</comment>
<evidence type="ECO:0000256" key="7">
    <source>
        <dbReference type="ARBA" id="ARBA00056079"/>
    </source>
</evidence>
<comment type="cofactor">
    <cofactor evidence="8">
        <name>Zn(2+)</name>
        <dbReference type="ChEBI" id="CHEBI:29105"/>
    </cofactor>
    <text evidence="8">Binds 1 zinc ion per subunit.</text>
</comment>
<dbReference type="GO" id="GO:0008892">
    <property type="term" value="F:guanine deaminase activity"/>
    <property type="evidence" value="ECO:0007669"/>
    <property type="project" value="UniProtKB-UniRule"/>
</dbReference>
<dbReference type="GO" id="GO:0008270">
    <property type="term" value="F:zinc ion binding"/>
    <property type="evidence" value="ECO:0007669"/>
    <property type="project" value="UniProtKB-UniRule"/>
</dbReference>
<keyword evidence="3 8" id="KW-0479">Metal-binding</keyword>
<dbReference type="Gene3D" id="2.30.40.10">
    <property type="entry name" value="Urease, subunit C, domain 1"/>
    <property type="match status" value="1"/>
</dbReference>
<dbReference type="STRING" id="329046.A0A1Y2CPK5"/>
<sequence length="466" mass="50719">MDSQSTLYIGTIIHSLALGKLEVLEKGAIVVGTNGVIEKVVEAAQVATLKKSSSINVVDLGHRLIIPGFVDGHVHAPQYSFVGTGMELPLLDWLNKYTFPSEAKFKDPVYARSQYRTAVARFLTNGTTTASYFATIHLESTKILADIVHEVGQRGIIGKVNMDRNSPDFLVETTSQSIKDTKEFVAHVLGKRDPLVQPVITPRFVPSTSSKLMTSLGEISASHDPKIRVQSHLSENKNEIKWVGEMHPECGSYADVYNQHGLLHERSYMAHCIWCSYGERELLRDKGVGIIHCPNSNFSLSSGALNVRRMLDEGLKVGLGSDVAGGFSPSMLDALRQSITASKMVSIGQGSDGDDLESPTAGIGSIKQYEALSYAEAFHLATVGGAECLSLGDTVGNFLPGKDFDALIIDPKVEGSPVDVFEGDSSLDIFQRFLFLGDDRNIEQVFVAGKNRKTQKLRDMLAASLK</sequence>
<evidence type="ECO:0000256" key="1">
    <source>
        <dbReference type="ARBA" id="ARBA00004984"/>
    </source>
</evidence>
<evidence type="ECO:0000256" key="6">
    <source>
        <dbReference type="ARBA" id="ARBA00051148"/>
    </source>
</evidence>
<dbReference type="Proteomes" id="UP000193642">
    <property type="component" value="Unassembled WGS sequence"/>
</dbReference>
<dbReference type="InterPro" id="IPR051607">
    <property type="entry name" value="Metallo-dep_hydrolases"/>
</dbReference>
<comment type="pathway">
    <text evidence="1 8">Purine metabolism; guanine degradation; xanthine from guanine: step 1/1.</text>
</comment>
<evidence type="ECO:0000313" key="10">
    <source>
        <dbReference type="EMBL" id="ORY48979.1"/>
    </source>
</evidence>
<reference evidence="10 11" key="1">
    <citation type="submission" date="2016-07" db="EMBL/GenBank/DDBJ databases">
        <title>Pervasive Adenine N6-methylation of Active Genes in Fungi.</title>
        <authorList>
            <consortium name="DOE Joint Genome Institute"/>
            <person name="Mondo S.J."/>
            <person name="Dannebaum R.O."/>
            <person name="Kuo R.C."/>
            <person name="Labutti K."/>
            <person name="Haridas S."/>
            <person name="Kuo A."/>
            <person name="Salamov A."/>
            <person name="Ahrendt S.R."/>
            <person name="Lipzen A."/>
            <person name="Sullivan W."/>
            <person name="Andreopoulos W.B."/>
            <person name="Clum A."/>
            <person name="Lindquist E."/>
            <person name="Daum C."/>
            <person name="Ramamoorthy G.K."/>
            <person name="Gryganskyi A."/>
            <person name="Culley D."/>
            <person name="Magnuson J.K."/>
            <person name="James T.Y."/>
            <person name="O'Malley M.A."/>
            <person name="Stajich J.E."/>
            <person name="Spatafora J.W."/>
            <person name="Visel A."/>
            <person name="Grigoriev I.V."/>
        </authorList>
    </citation>
    <scope>NUCLEOTIDE SEQUENCE [LARGE SCALE GENOMIC DNA]</scope>
    <source>
        <strain evidence="10 11">JEL800</strain>
    </source>
</reference>
<dbReference type="InterPro" id="IPR014311">
    <property type="entry name" value="Guanine_deaminase"/>
</dbReference>
<proteinExistence type="inferred from homology"/>
<dbReference type="InterPro" id="IPR006680">
    <property type="entry name" value="Amidohydro-rel"/>
</dbReference>
<feature type="domain" description="Amidohydrolase-related" evidence="9">
    <location>
        <begin position="65"/>
        <end position="450"/>
    </location>
</feature>
<evidence type="ECO:0000256" key="3">
    <source>
        <dbReference type="ARBA" id="ARBA00022723"/>
    </source>
</evidence>
<accession>A0A1Y2CPK5</accession>
<keyword evidence="5 8" id="KW-0862">Zinc</keyword>
<evidence type="ECO:0000259" key="9">
    <source>
        <dbReference type="Pfam" id="PF01979"/>
    </source>
</evidence>
<dbReference type="GO" id="GO:0005829">
    <property type="term" value="C:cytosol"/>
    <property type="evidence" value="ECO:0007669"/>
    <property type="project" value="TreeGrafter"/>
</dbReference>
<evidence type="ECO:0000313" key="11">
    <source>
        <dbReference type="Proteomes" id="UP000193642"/>
    </source>
</evidence>
<dbReference type="UniPathway" id="UPA00603">
    <property type="reaction ID" value="UER00660"/>
</dbReference>
<organism evidence="10 11">
    <name type="scientific">Rhizoclosmatium globosum</name>
    <dbReference type="NCBI Taxonomy" id="329046"/>
    <lineage>
        <taxon>Eukaryota</taxon>
        <taxon>Fungi</taxon>
        <taxon>Fungi incertae sedis</taxon>
        <taxon>Chytridiomycota</taxon>
        <taxon>Chytridiomycota incertae sedis</taxon>
        <taxon>Chytridiomycetes</taxon>
        <taxon>Chytridiales</taxon>
        <taxon>Chytriomycetaceae</taxon>
        <taxon>Rhizoclosmatium</taxon>
    </lineage>
</organism>